<dbReference type="Proteomes" id="UP000681967">
    <property type="component" value="Unassembled WGS sequence"/>
</dbReference>
<dbReference type="EMBL" id="CAJOBJ010107710">
    <property type="protein sequence ID" value="CAF4616887.1"/>
    <property type="molecule type" value="Genomic_DNA"/>
</dbReference>
<proteinExistence type="predicted"/>
<dbReference type="AlphaFoldDB" id="A0A8S3A646"/>
<feature type="non-terminal residue" evidence="3">
    <location>
        <position position="32"/>
    </location>
</feature>
<evidence type="ECO:0000313" key="1">
    <source>
        <dbReference type="EMBL" id="CAF4616887.1"/>
    </source>
</evidence>
<evidence type="ECO:0000313" key="2">
    <source>
        <dbReference type="EMBL" id="CAF4683764.1"/>
    </source>
</evidence>
<evidence type="ECO:0000313" key="6">
    <source>
        <dbReference type="Proteomes" id="UP000681967"/>
    </source>
</evidence>
<sequence>MGFFIRDLHLQLIELQETDIENQSLSMLYRGQ</sequence>
<accession>A0A8S3A646</accession>
<gene>
    <name evidence="2" type="ORF">BYL167_LOCUS43435</name>
    <name evidence="3" type="ORF">BYL167_LOCUS44162</name>
    <name evidence="1" type="ORF">GIL414_LOCUS39602</name>
    <name evidence="5" type="ORF">GIL414_LOCUS56069</name>
    <name evidence="4" type="ORF">SMN809_LOCUS55328</name>
</gene>
<evidence type="ECO:0000313" key="4">
    <source>
        <dbReference type="EMBL" id="CAF4973902.1"/>
    </source>
</evidence>
<dbReference type="EMBL" id="CAJOBJ010200446">
    <property type="protein sequence ID" value="CAF4981567.1"/>
    <property type="molecule type" value="Genomic_DNA"/>
</dbReference>
<evidence type="ECO:0000313" key="5">
    <source>
        <dbReference type="EMBL" id="CAF4981567.1"/>
    </source>
</evidence>
<dbReference type="EMBL" id="CAJOBH010119283">
    <property type="protein sequence ID" value="CAF4702771.1"/>
    <property type="molecule type" value="Genomic_DNA"/>
</dbReference>
<comment type="caution">
    <text evidence="3">The sequence shown here is derived from an EMBL/GenBank/DDBJ whole genome shotgun (WGS) entry which is preliminary data.</text>
</comment>
<dbReference type="EMBL" id="CAJOBH010115525">
    <property type="protein sequence ID" value="CAF4683764.1"/>
    <property type="molecule type" value="Genomic_DNA"/>
</dbReference>
<organism evidence="3 6">
    <name type="scientific">Rotaria magnacalcarata</name>
    <dbReference type="NCBI Taxonomy" id="392030"/>
    <lineage>
        <taxon>Eukaryota</taxon>
        <taxon>Metazoa</taxon>
        <taxon>Spiralia</taxon>
        <taxon>Gnathifera</taxon>
        <taxon>Rotifera</taxon>
        <taxon>Eurotatoria</taxon>
        <taxon>Bdelloidea</taxon>
        <taxon>Philodinida</taxon>
        <taxon>Philodinidae</taxon>
        <taxon>Rotaria</taxon>
    </lineage>
</organism>
<dbReference type="Proteomes" id="UP000681720">
    <property type="component" value="Unassembled WGS sequence"/>
</dbReference>
<evidence type="ECO:0000313" key="3">
    <source>
        <dbReference type="EMBL" id="CAF4702771.1"/>
    </source>
</evidence>
<dbReference type="EMBL" id="CAJOBI010195149">
    <property type="protein sequence ID" value="CAF4973902.1"/>
    <property type="molecule type" value="Genomic_DNA"/>
</dbReference>
<dbReference type="Proteomes" id="UP000676336">
    <property type="component" value="Unassembled WGS sequence"/>
</dbReference>
<name>A0A8S3A646_9BILA</name>
<reference evidence="3" key="1">
    <citation type="submission" date="2021-02" db="EMBL/GenBank/DDBJ databases">
        <authorList>
            <person name="Nowell W R."/>
        </authorList>
    </citation>
    <scope>NUCLEOTIDE SEQUENCE</scope>
</reference>
<protein>
    <submittedName>
        <fullName evidence="3">Uncharacterized protein</fullName>
    </submittedName>
</protein>